<sequence length="85" mass="9828">MELSEILPTTARRNELMASLPKVTQGEWEKILELETVRNVVAWLEGECTHVNQPFIHRVMRRECIDYCWADLKTALGVEVNDATE</sequence>
<comment type="caution">
    <text evidence="1">The sequence shown here is derived from an EMBL/GenBank/DDBJ whole genome shotgun (WGS) entry which is preliminary data.</text>
</comment>
<organism evidence="1 2">
    <name type="scientific">Candidatus Liptonbacteria bacterium GWC1_60_9</name>
    <dbReference type="NCBI Taxonomy" id="1798645"/>
    <lineage>
        <taxon>Bacteria</taxon>
        <taxon>Candidatus Liptoniibacteriota</taxon>
    </lineage>
</organism>
<accession>A0A1G2C5W5</accession>
<evidence type="ECO:0000313" key="1">
    <source>
        <dbReference type="EMBL" id="OGY96792.1"/>
    </source>
</evidence>
<protein>
    <submittedName>
        <fullName evidence="1">Uncharacterized protein</fullName>
    </submittedName>
</protein>
<gene>
    <name evidence="1" type="ORF">A2128_01985</name>
</gene>
<reference evidence="1 2" key="1">
    <citation type="journal article" date="2016" name="Nat. Commun.">
        <title>Thousands of microbial genomes shed light on interconnected biogeochemical processes in an aquifer system.</title>
        <authorList>
            <person name="Anantharaman K."/>
            <person name="Brown C.T."/>
            <person name="Hug L.A."/>
            <person name="Sharon I."/>
            <person name="Castelle C.J."/>
            <person name="Probst A.J."/>
            <person name="Thomas B.C."/>
            <person name="Singh A."/>
            <person name="Wilkins M.J."/>
            <person name="Karaoz U."/>
            <person name="Brodie E.L."/>
            <person name="Williams K.H."/>
            <person name="Hubbard S.S."/>
            <person name="Banfield J.F."/>
        </authorList>
    </citation>
    <scope>NUCLEOTIDE SEQUENCE [LARGE SCALE GENOMIC DNA]</scope>
</reference>
<name>A0A1G2C5W5_9BACT</name>
<dbReference type="EMBL" id="MHKV01000034">
    <property type="protein sequence ID" value="OGY96792.1"/>
    <property type="molecule type" value="Genomic_DNA"/>
</dbReference>
<evidence type="ECO:0000313" key="2">
    <source>
        <dbReference type="Proteomes" id="UP000176349"/>
    </source>
</evidence>
<proteinExistence type="predicted"/>
<dbReference type="AlphaFoldDB" id="A0A1G2C5W5"/>
<dbReference type="Proteomes" id="UP000176349">
    <property type="component" value="Unassembled WGS sequence"/>
</dbReference>